<dbReference type="SUPFAM" id="SSF52402">
    <property type="entry name" value="Adenine nucleotide alpha hydrolases-like"/>
    <property type="match status" value="1"/>
</dbReference>
<dbReference type="NCBIfam" id="TIGR00434">
    <property type="entry name" value="cysH"/>
    <property type="match status" value="1"/>
</dbReference>
<reference evidence="5" key="1">
    <citation type="submission" date="2018-05" db="EMBL/GenBank/DDBJ databases">
        <authorList>
            <person name="Lanie J.A."/>
            <person name="Ng W.-L."/>
            <person name="Kazmierczak K.M."/>
            <person name="Andrzejewski T.M."/>
            <person name="Davidsen T.M."/>
            <person name="Wayne K.J."/>
            <person name="Tettelin H."/>
            <person name="Glass J.I."/>
            <person name="Rusch D."/>
            <person name="Podicherti R."/>
            <person name="Tsui H.-C.T."/>
            <person name="Winkler M.E."/>
        </authorList>
    </citation>
    <scope>NUCLEOTIDE SEQUENCE</scope>
</reference>
<dbReference type="InterPro" id="IPR004511">
    <property type="entry name" value="PAPS/APS_Rdtase"/>
</dbReference>
<dbReference type="PANTHER" id="PTHR46509">
    <property type="entry name" value="PHOSPHOADENOSINE PHOSPHOSULFATE REDUCTASE"/>
    <property type="match status" value="1"/>
</dbReference>
<accession>A0A382J169</accession>
<dbReference type="PANTHER" id="PTHR46509:SF1">
    <property type="entry name" value="PHOSPHOADENOSINE PHOSPHOSULFATE REDUCTASE"/>
    <property type="match status" value="1"/>
</dbReference>
<dbReference type="GO" id="GO:0019379">
    <property type="term" value="P:sulfate assimilation, phosphoadenylyl sulfate reduction by phosphoadenylyl-sulfate reductase (thioredoxin)"/>
    <property type="evidence" value="ECO:0007669"/>
    <property type="project" value="InterPro"/>
</dbReference>
<dbReference type="EMBL" id="UINC01071148">
    <property type="protein sequence ID" value="SVC05844.1"/>
    <property type="molecule type" value="Genomic_DNA"/>
</dbReference>
<dbReference type="NCBIfam" id="NF002537">
    <property type="entry name" value="PRK02090.1"/>
    <property type="match status" value="1"/>
</dbReference>
<sequence>AVLLHLVSQISLATPIIFLETGKHFSETLIYQKQLTEHLGLVDVREQRPDQTEISRKDPSGELCQANPDQCCHIRKVVPLERALQPFDAWITGRKRFQSQGRAGLDMIESDETHIKINPLASWNAARVAEYFREHNLPKHPLVDNGYPSIGCAPCTRAVEKGEALRAGRWSESEKTECGIHKVIEES</sequence>
<gene>
    <name evidence="5" type="ORF">METZ01_LOCUS258698</name>
</gene>
<evidence type="ECO:0000256" key="2">
    <source>
        <dbReference type="ARBA" id="ARBA00023002"/>
    </source>
</evidence>
<dbReference type="InterPro" id="IPR002500">
    <property type="entry name" value="PAPS_reduct_dom"/>
</dbReference>
<dbReference type="GO" id="GO:0005737">
    <property type="term" value="C:cytoplasm"/>
    <property type="evidence" value="ECO:0007669"/>
    <property type="project" value="TreeGrafter"/>
</dbReference>
<dbReference type="Gene3D" id="3.40.50.620">
    <property type="entry name" value="HUPs"/>
    <property type="match status" value="1"/>
</dbReference>
<evidence type="ECO:0000259" key="4">
    <source>
        <dbReference type="Pfam" id="PF01507"/>
    </source>
</evidence>
<dbReference type="PIRSF" id="PIRSF000857">
    <property type="entry name" value="PAPS_reductase"/>
    <property type="match status" value="1"/>
</dbReference>
<name>A0A382J169_9ZZZZ</name>
<evidence type="ECO:0000256" key="3">
    <source>
        <dbReference type="ARBA" id="ARBA00024327"/>
    </source>
</evidence>
<keyword evidence="2" id="KW-0560">Oxidoreductase</keyword>
<protein>
    <recommendedName>
        <fullName evidence="4">Phosphoadenosine phosphosulphate reductase domain-containing protein</fullName>
    </recommendedName>
</protein>
<comment type="pathway">
    <text evidence="3">Sulfur metabolism; hydrogen sulfide biosynthesis; sulfite from sulfate.</text>
</comment>
<dbReference type="AlphaFoldDB" id="A0A382J169"/>
<comment type="similarity">
    <text evidence="1">Belongs to the PAPS reductase family. CysH subfamily.</text>
</comment>
<dbReference type="Pfam" id="PF01507">
    <property type="entry name" value="PAPS_reduct"/>
    <property type="match status" value="1"/>
</dbReference>
<proteinExistence type="inferred from homology"/>
<feature type="non-terminal residue" evidence="5">
    <location>
        <position position="1"/>
    </location>
</feature>
<evidence type="ECO:0000256" key="1">
    <source>
        <dbReference type="ARBA" id="ARBA00009732"/>
    </source>
</evidence>
<evidence type="ECO:0000313" key="5">
    <source>
        <dbReference type="EMBL" id="SVC05844.1"/>
    </source>
</evidence>
<feature type="domain" description="Phosphoadenosine phosphosulphate reductase" evidence="4">
    <location>
        <begin position="1"/>
        <end position="158"/>
    </location>
</feature>
<dbReference type="InterPro" id="IPR014729">
    <property type="entry name" value="Rossmann-like_a/b/a_fold"/>
</dbReference>
<dbReference type="HAMAP" id="MF_00063">
    <property type="entry name" value="CysH"/>
    <property type="match status" value="1"/>
</dbReference>
<organism evidence="5">
    <name type="scientific">marine metagenome</name>
    <dbReference type="NCBI Taxonomy" id="408172"/>
    <lineage>
        <taxon>unclassified sequences</taxon>
        <taxon>metagenomes</taxon>
        <taxon>ecological metagenomes</taxon>
    </lineage>
</organism>
<dbReference type="GO" id="GO:0004604">
    <property type="term" value="F:phosphoadenylyl-sulfate reductase (thioredoxin) activity"/>
    <property type="evidence" value="ECO:0007669"/>
    <property type="project" value="InterPro"/>
</dbReference>